<evidence type="ECO:0000313" key="6">
    <source>
        <dbReference type="EMBL" id="CAA9286846.1"/>
    </source>
</evidence>
<feature type="domain" description="HpcH/HpaI aldolase/citrate lyase" evidence="5">
    <location>
        <begin position="103"/>
        <end position="282"/>
    </location>
</feature>
<proteinExistence type="inferred from homology"/>
<dbReference type="SUPFAM" id="SSF51621">
    <property type="entry name" value="Phosphoenolpyruvate/pyruvate domain"/>
    <property type="match status" value="1"/>
</dbReference>
<dbReference type="InterPro" id="IPR040442">
    <property type="entry name" value="Pyrv_kinase-like_dom_sf"/>
</dbReference>
<dbReference type="InterPro" id="IPR005000">
    <property type="entry name" value="Aldolase/citrate-lyase_domain"/>
</dbReference>
<sequence>MPSRINMAIELLGQDQAIYYTGHHTGHVLTHAQGREDAQTWADYINIGMEHGAFDVAGLAEYMRGLVDGGPTRSGHRTPAVVVEAPVNGTDEANVRHNAWQFRQILGRGVHGVLLCQAESAGVARAFVESCRYPHHRGGVDPALPSPLDRMRGAAPARPGRGMLGAGTRGRGSEPSAAPVWGVGEDEYFRRCEPWPLDPGGELLLGVKIESPEGVARCEEILAVPGIGFAEMGPGDLGLSLLGHTSLPSSPYPPEMREARDRVFAACRANGVAFLEACTPDTVAARIDEGVRVVAGGREDTARAGRAHQRRPMPA</sequence>
<comment type="similarity">
    <text evidence="1">Belongs to the HpcH/HpaI aldolase family.</text>
</comment>
<feature type="region of interest" description="Disordered" evidence="4">
    <location>
        <begin position="155"/>
        <end position="178"/>
    </location>
</feature>
<keyword evidence="3" id="KW-0456">Lyase</keyword>
<dbReference type="InterPro" id="IPR050251">
    <property type="entry name" value="HpcH-HpaI_aldolase"/>
</dbReference>
<dbReference type="PANTHER" id="PTHR30502">
    <property type="entry name" value="2-KETO-3-DEOXY-L-RHAMNONATE ALDOLASE"/>
    <property type="match status" value="1"/>
</dbReference>
<name>A0A6J4JTI4_9PROT</name>
<dbReference type="EMBL" id="CADCTG010000341">
    <property type="protein sequence ID" value="CAA9286846.1"/>
    <property type="molecule type" value="Genomic_DNA"/>
</dbReference>
<dbReference type="AlphaFoldDB" id="A0A6J4JTI4"/>
<evidence type="ECO:0000256" key="4">
    <source>
        <dbReference type="SAM" id="MobiDB-lite"/>
    </source>
</evidence>
<evidence type="ECO:0000256" key="1">
    <source>
        <dbReference type="ARBA" id="ARBA00005568"/>
    </source>
</evidence>
<dbReference type="Gene3D" id="3.20.20.60">
    <property type="entry name" value="Phosphoenolpyruvate-binding domains"/>
    <property type="match status" value="1"/>
</dbReference>
<evidence type="ECO:0000256" key="3">
    <source>
        <dbReference type="ARBA" id="ARBA00023239"/>
    </source>
</evidence>
<accession>A0A6J4JTI4</accession>
<organism evidence="6">
    <name type="scientific">uncultured Acetobacteraceae bacterium</name>
    <dbReference type="NCBI Taxonomy" id="169975"/>
    <lineage>
        <taxon>Bacteria</taxon>
        <taxon>Pseudomonadati</taxon>
        <taxon>Pseudomonadota</taxon>
        <taxon>Alphaproteobacteria</taxon>
        <taxon>Acetobacterales</taxon>
        <taxon>Acetobacteraceae</taxon>
        <taxon>environmental samples</taxon>
    </lineage>
</organism>
<dbReference type="GO" id="GO:0016832">
    <property type="term" value="F:aldehyde-lyase activity"/>
    <property type="evidence" value="ECO:0007669"/>
    <property type="project" value="TreeGrafter"/>
</dbReference>
<evidence type="ECO:0000259" key="5">
    <source>
        <dbReference type="Pfam" id="PF03328"/>
    </source>
</evidence>
<reference evidence="6" key="1">
    <citation type="submission" date="2020-02" db="EMBL/GenBank/DDBJ databases">
        <authorList>
            <person name="Meier V. D."/>
        </authorList>
    </citation>
    <scope>NUCLEOTIDE SEQUENCE</scope>
    <source>
        <strain evidence="6">AVDCRST_MAG08</strain>
    </source>
</reference>
<dbReference type="PANTHER" id="PTHR30502:SF0">
    <property type="entry name" value="PHOSPHOENOLPYRUVATE CARBOXYLASE FAMILY PROTEIN"/>
    <property type="match status" value="1"/>
</dbReference>
<evidence type="ECO:0000256" key="2">
    <source>
        <dbReference type="ARBA" id="ARBA00022723"/>
    </source>
</evidence>
<keyword evidence="2" id="KW-0479">Metal-binding</keyword>
<protein>
    <recommendedName>
        <fullName evidence="5">HpcH/HpaI aldolase/citrate lyase domain-containing protein</fullName>
    </recommendedName>
</protein>
<dbReference type="InterPro" id="IPR015813">
    <property type="entry name" value="Pyrv/PenolPyrv_kinase-like_dom"/>
</dbReference>
<gene>
    <name evidence="6" type="ORF">AVDCRST_MAG08-4281</name>
</gene>
<dbReference type="GO" id="GO:0046872">
    <property type="term" value="F:metal ion binding"/>
    <property type="evidence" value="ECO:0007669"/>
    <property type="project" value="UniProtKB-KW"/>
</dbReference>
<dbReference type="GO" id="GO:0005737">
    <property type="term" value="C:cytoplasm"/>
    <property type="evidence" value="ECO:0007669"/>
    <property type="project" value="TreeGrafter"/>
</dbReference>
<dbReference type="Pfam" id="PF03328">
    <property type="entry name" value="HpcH_HpaI"/>
    <property type="match status" value="1"/>
</dbReference>